<evidence type="ECO:0000313" key="2">
    <source>
        <dbReference type="Proteomes" id="UP001164705"/>
    </source>
</evidence>
<name>A0A9E8MZ96_9FLAO</name>
<evidence type="ECO:0000313" key="1">
    <source>
        <dbReference type="EMBL" id="WAC02985.1"/>
    </source>
</evidence>
<protein>
    <submittedName>
        <fullName evidence="1">UPF0158 family protein</fullName>
    </submittedName>
</protein>
<gene>
    <name evidence="1" type="ORF">N7U66_04980</name>
</gene>
<dbReference type="AlphaFoldDB" id="A0A9E8MZ96"/>
<sequence length="150" mass="18253">MKNVKSNIVKEIAQELDCGFDCYYNLKTDEIIAIPSFSQFSDEEDFKEAFRDSLEEVEKHKKDFIKLEVLESFESFKIMELFVEQLTDQNLKLELQSILTNKKPFQKFKYKIDHSDFRQNWFDFKHRELEKRVENELERRKPAHNKVYKK</sequence>
<dbReference type="EMBL" id="CP113088">
    <property type="protein sequence ID" value="WAC02985.1"/>
    <property type="molecule type" value="Genomic_DNA"/>
</dbReference>
<dbReference type="Proteomes" id="UP001164705">
    <property type="component" value="Chromosome"/>
</dbReference>
<keyword evidence="2" id="KW-1185">Reference proteome</keyword>
<organism evidence="1 2">
    <name type="scientific">Lacinutrix neustonica</name>
    <dbReference type="NCBI Taxonomy" id="2980107"/>
    <lineage>
        <taxon>Bacteria</taxon>
        <taxon>Pseudomonadati</taxon>
        <taxon>Bacteroidota</taxon>
        <taxon>Flavobacteriia</taxon>
        <taxon>Flavobacteriales</taxon>
        <taxon>Flavobacteriaceae</taxon>
        <taxon>Lacinutrix</taxon>
    </lineage>
</organism>
<proteinExistence type="predicted"/>
<reference evidence="1" key="1">
    <citation type="submission" date="2022-11" db="EMBL/GenBank/DDBJ databases">
        <title>Lacinutrix neustonica HL-RS19T sp. nov., isolated from the surface microlayer sample of brackish Lake Shihwa.</title>
        <authorList>
            <person name="Choi J.Y."/>
            <person name="Hwang C.Y."/>
        </authorList>
    </citation>
    <scope>NUCLEOTIDE SEQUENCE</scope>
    <source>
        <strain evidence="1">HL-RS19</strain>
    </source>
</reference>
<dbReference type="InterPro" id="IPR005361">
    <property type="entry name" value="UPF0158"/>
</dbReference>
<dbReference type="Pfam" id="PF03682">
    <property type="entry name" value="UPF0158"/>
    <property type="match status" value="1"/>
</dbReference>
<dbReference type="RefSeq" id="WP_267677581.1">
    <property type="nucleotide sequence ID" value="NZ_CP113088.1"/>
</dbReference>
<dbReference type="KEGG" id="lnu:N7U66_04980"/>
<accession>A0A9E8MZ96</accession>